<proteinExistence type="predicted"/>
<protein>
    <submittedName>
        <fullName evidence="1">Uncharacterized protein</fullName>
    </submittedName>
</protein>
<dbReference type="EMBL" id="GBRH01271186">
    <property type="protein sequence ID" value="JAD26709.1"/>
    <property type="molecule type" value="Transcribed_RNA"/>
</dbReference>
<sequence>MPCCRSYNECIAYCLKNATFKEQLLTDASCILYKY</sequence>
<name>A0A0A8YJG1_ARUDO</name>
<reference evidence="1" key="1">
    <citation type="submission" date="2014-09" db="EMBL/GenBank/DDBJ databases">
        <authorList>
            <person name="Magalhaes I.L.F."/>
            <person name="Oliveira U."/>
            <person name="Santos F.R."/>
            <person name="Vidigal T.H.D.A."/>
            <person name="Brescovit A.D."/>
            <person name="Santos A.J."/>
        </authorList>
    </citation>
    <scope>NUCLEOTIDE SEQUENCE</scope>
    <source>
        <tissue evidence="1">Shoot tissue taken approximately 20 cm above the soil surface</tissue>
    </source>
</reference>
<evidence type="ECO:0000313" key="1">
    <source>
        <dbReference type="EMBL" id="JAD26709.1"/>
    </source>
</evidence>
<reference evidence="1" key="2">
    <citation type="journal article" date="2015" name="Data Brief">
        <title>Shoot transcriptome of the giant reed, Arundo donax.</title>
        <authorList>
            <person name="Barrero R.A."/>
            <person name="Guerrero F.D."/>
            <person name="Moolhuijzen P."/>
            <person name="Goolsby J.A."/>
            <person name="Tidwell J."/>
            <person name="Bellgard S.E."/>
            <person name="Bellgard M.I."/>
        </authorList>
    </citation>
    <scope>NUCLEOTIDE SEQUENCE</scope>
    <source>
        <tissue evidence="1">Shoot tissue taken approximately 20 cm above the soil surface</tissue>
    </source>
</reference>
<organism evidence="1">
    <name type="scientific">Arundo donax</name>
    <name type="common">Giant reed</name>
    <name type="synonym">Donax arundinaceus</name>
    <dbReference type="NCBI Taxonomy" id="35708"/>
    <lineage>
        <taxon>Eukaryota</taxon>
        <taxon>Viridiplantae</taxon>
        <taxon>Streptophyta</taxon>
        <taxon>Embryophyta</taxon>
        <taxon>Tracheophyta</taxon>
        <taxon>Spermatophyta</taxon>
        <taxon>Magnoliopsida</taxon>
        <taxon>Liliopsida</taxon>
        <taxon>Poales</taxon>
        <taxon>Poaceae</taxon>
        <taxon>PACMAD clade</taxon>
        <taxon>Arundinoideae</taxon>
        <taxon>Arundineae</taxon>
        <taxon>Arundo</taxon>
    </lineage>
</organism>
<dbReference type="AlphaFoldDB" id="A0A0A8YJG1"/>
<accession>A0A0A8YJG1</accession>